<evidence type="ECO:0000256" key="7">
    <source>
        <dbReference type="ARBA" id="ARBA00023210"/>
    </source>
</evidence>
<comment type="caution">
    <text evidence="10">The sequence shown here is derived from an EMBL/GenBank/DDBJ whole genome shotgun (WGS) entry which is preliminary data.</text>
</comment>
<dbReference type="EMBL" id="BAUT01000014">
    <property type="protein sequence ID" value="GAE25832.1"/>
    <property type="molecule type" value="Genomic_DNA"/>
</dbReference>
<keyword evidence="6" id="KW-0472">Membrane</keyword>
<dbReference type="GO" id="GO:0000917">
    <property type="term" value="P:division septum assembly"/>
    <property type="evidence" value="ECO:0007669"/>
    <property type="project" value="UniProtKB-KW"/>
</dbReference>
<dbReference type="STRING" id="1236970.JCM9140_1850"/>
<dbReference type="Pfam" id="PF06160">
    <property type="entry name" value="EzrA"/>
    <property type="match status" value="1"/>
</dbReference>
<evidence type="ECO:0000256" key="4">
    <source>
        <dbReference type="ARBA" id="ARBA00022989"/>
    </source>
</evidence>
<dbReference type="GO" id="GO:0005886">
    <property type="term" value="C:plasma membrane"/>
    <property type="evidence" value="ECO:0007669"/>
    <property type="project" value="UniProtKB-SubCell"/>
</dbReference>
<comment type="subcellular location">
    <subcellularLocation>
        <location evidence="1">Cell membrane</location>
        <topology evidence="1">Single-pass membrane protein</topology>
    </subcellularLocation>
</comment>
<gene>
    <name evidence="10" type="ORF">JCM9140_1850</name>
</gene>
<dbReference type="InterPro" id="IPR010379">
    <property type="entry name" value="EzrA"/>
</dbReference>
<keyword evidence="2" id="KW-0132">Cell division</keyword>
<evidence type="ECO:0000256" key="6">
    <source>
        <dbReference type="ARBA" id="ARBA00023136"/>
    </source>
</evidence>
<organism evidence="10 11">
    <name type="scientific">Halalkalibacter wakoensis JCM 9140</name>
    <dbReference type="NCBI Taxonomy" id="1236970"/>
    <lineage>
        <taxon>Bacteria</taxon>
        <taxon>Bacillati</taxon>
        <taxon>Bacillota</taxon>
        <taxon>Bacilli</taxon>
        <taxon>Bacillales</taxon>
        <taxon>Bacillaceae</taxon>
        <taxon>Halalkalibacter</taxon>
    </lineage>
</organism>
<keyword evidence="7" id="KW-0717">Septation</keyword>
<dbReference type="NCBIfam" id="NF003413">
    <property type="entry name" value="PRK04778.1-7"/>
    <property type="match status" value="1"/>
</dbReference>
<accession>W4Q1I0</accession>
<keyword evidence="8" id="KW-0131">Cell cycle</keyword>
<feature type="coiled-coil region" evidence="9">
    <location>
        <begin position="255"/>
        <end position="310"/>
    </location>
</feature>
<keyword evidence="3" id="KW-0812">Transmembrane</keyword>
<evidence type="ECO:0000256" key="8">
    <source>
        <dbReference type="ARBA" id="ARBA00023306"/>
    </source>
</evidence>
<dbReference type="AlphaFoldDB" id="W4Q1I0"/>
<evidence type="ECO:0000256" key="9">
    <source>
        <dbReference type="SAM" id="Coils"/>
    </source>
</evidence>
<dbReference type="GO" id="GO:0005940">
    <property type="term" value="C:septin ring"/>
    <property type="evidence" value="ECO:0007669"/>
    <property type="project" value="InterPro"/>
</dbReference>
<evidence type="ECO:0000256" key="1">
    <source>
        <dbReference type="ARBA" id="ARBA00004162"/>
    </source>
</evidence>
<evidence type="ECO:0000313" key="10">
    <source>
        <dbReference type="EMBL" id="GAE25832.1"/>
    </source>
</evidence>
<feature type="coiled-coil region" evidence="9">
    <location>
        <begin position="363"/>
        <end position="390"/>
    </location>
</feature>
<protein>
    <submittedName>
        <fullName evidence="10">Septation ring formation regulator EzrA</fullName>
    </submittedName>
</protein>
<evidence type="ECO:0000256" key="2">
    <source>
        <dbReference type="ARBA" id="ARBA00022618"/>
    </source>
</evidence>
<name>W4Q1I0_9BACI</name>
<proteinExistence type="predicted"/>
<keyword evidence="5 9" id="KW-0175">Coiled coil</keyword>
<keyword evidence="4" id="KW-1133">Transmembrane helix</keyword>
<keyword evidence="11" id="KW-1185">Reference proteome</keyword>
<dbReference type="GO" id="GO:0000921">
    <property type="term" value="P:septin ring assembly"/>
    <property type="evidence" value="ECO:0007669"/>
    <property type="project" value="InterPro"/>
</dbReference>
<reference evidence="10" key="1">
    <citation type="journal article" date="2014" name="Genome Announc.">
        <title>Draft Genome Sequences of Three Alkaliphilic Bacillus Strains, Bacillus wakoensis JCM 9140T, Bacillus akibai JCM 9157T, and Bacillus hemicellulosilyticus JCM 9152T.</title>
        <authorList>
            <person name="Yuki M."/>
            <person name="Oshima K."/>
            <person name="Suda W."/>
            <person name="Oshida Y."/>
            <person name="Kitamura K."/>
            <person name="Iida T."/>
            <person name="Hattori M."/>
            <person name="Ohkuma M."/>
        </authorList>
    </citation>
    <scope>NUCLEOTIDE SEQUENCE [LARGE SCALE GENOMIC DNA]</scope>
    <source>
        <strain evidence="10">JCM 9140</strain>
    </source>
</reference>
<evidence type="ECO:0000313" key="11">
    <source>
        <dbReference type="Proteomes" id="UP000018890"/>
    </source>
</evidence>
<dbReference type="Proteomes" id="UP000018890">
    <property type="component" value="Unassembled WGS sequence"/>
</dbReference>
<feature type="coiled-coil region" evidence="9">
    <location>
        <begin position="78"/>
        <end position="105"/>
    </location>
</feature>
<sequence>MRKRIYKEVDRLEDWKNGILNRDIPDEIGKVKHLHMSGQTEEKFETWKNEWDEIVGGILPDIEEKLFDIEDFAAKNRFNKAKQQLELTDKRLTSIEEQIKTLLEDVHGLVQSEEQNRSEIDVVRVAYKELCSAITKKRGSLGPGLVAFDKDVDKVNQLLEQFDQATADGSYLSAREFLVEAQELIARVETLLDEYPKLLVQVETKIPAEIKEIRDGMVEMEKAGYQLEPFSLLSRIEVMEQELVKIKEALVVLDCDGVEDQLLDLSNRLEQLYDTLEYEVESKQYVQSKLVELANQVEENQEKVEQLASETVDVQKSYFVSKEQLNAQKQIKEQAHDLTNQLFVLSDAADHQKQTYTSIREMVDLWQNDMNKLAGEIESEKETLFALREDELKAKETIQSLKQIILETHRTIKKSNIPGLPEHALLQLESAEEALMRATEQLSEIPLELGRVTVLVQEAESIVKKNQESVFHLVEQADLAELVIQYGNRFRSRSQEVANGLLEAELRFRQYEYEEALECALQAVEKYEPNVLEIVKGYMPV</sequence>
<evidence type="ECO:0000256" key="5">
    <source>
        <dbReference type="ARBA" id="ARBA00023054"/>
    </source>
</evidence>
<evidence type="ECO:0000256" key="3">
    <source>
        <dbReference type="ARBA" id="ARBA00022692"/>
    </source>
</evidence>